<evidence type="ECO:0000313" key="2">
    <source>
        <dbReference type="EMBL" id="KAJ1137288.1"/>
    </source>
</evidence>
<feature type="compositionally biased region" description="Low complexity" evidence="1">
    <location>
        <begin position="271"/>
        <end position="280"/>
    </location>
</feature>
<comment type="caution">
    <text evidence="2">The sequence shown here is derived from an EMBL/GenBank/DDBJ whole genome shotgun (WGS) entry which is preliminary data.</text>
</comment>
<evidence type="ECO:0000313" key="3">
    <source>
        <dbReference type="Proteomes" id="UP001066276"/>
    </source>
</evidence>
<gene>
    <name evidence="2" type="ORF">NDU88_003701</name>
</gene>
<protein>
    <submittedName>
        <fullName evidence="2">Uncharacterized protein</fullName>
    </submittedName>
</protein>
<proteinExistence type="predicted"/>
<organism evidence="2 3">
    <name type="scientific">Pleurodeles waltl</name>
    <name type="common">Iberian ribbed newt</name>
    <dbReference type="NCBI Taxonomy" id="8319"/>
    <lineage>
        <taxon>Eukaryota</taxon>
        <taxon>Metazoa</taxon>
        <taxon>Chordata</taxon>
        <taxon>Craniata</taxon>
        <taxon>Vertebrata</taxon>
        <taxon>Euteleostomi</taxon>
        <taxon>Amphibia</taxon>
        <taxon>Batrachia</taxon>
        <taxon>Caudata</taxon>
        <taxon>Salamandroidea</taxon>
        <taxon>Salamandridae</taxon>
        <taxon>Pleurodelinae</taxon>
        <taxon>Pleurodeles</taxon>
    </lineage>
</organism>
<feature type="region of interest" description="Disordered" evidence="1">
    <location>
        <begin position="229"/>
        <end position="280"/>
    </location>
</feature>
<feature type="region of interest" description="Disordered" evidence="1">
    <location>
        <begin position="31"/>
        <end position="51"/>
    </location>
</feature>
<reference evidence="2" key="1">
    <citation type="journal article" date="2022" name="bioRxiv">
        <title>Sequencing and chromosome-scale assembly of the giantPleurodeles waltlgenome.</title>
        <authorList>
            <person name="Brown T."/>
            <person name="Elewa A."/>
            <person name="Iarovenko S."/>
            <person name="Subramanian E."/>
            <person name="Araus A.J."/>
            <person name="Petzold A."/>
            <person name="Susuki M."/>
            <person name="Suzuki K.-i.T."/>
            <person name="Hayashi T."/>
            <person name="Toyoda A."/>
            <person name="Oliveira C."/>
            <person name="Osipova E."/>
            <person name="Leigh N.D."/>
            <person name="Simon A."/>
            <person name="Yun M.H."/>
        </authorList>
    </citation>
    <scope>NUCLEOTIDE SEQUENCE</scope>
    <source>
        <strain evidence="2">20211129_DDA</strain>
        <tissue evidence="2">Liver</tissue>
    </source>
</reference>
<dbReference type="Proteomes" id="UP001066276">
    <property type="component" value="Chromosome 6"/>
</dbReference>
<evidence type="ECO:0000256" key="1">
    <source>
        <dbReference type="SAM" id="MobiDB-lite"/>
    </source>
</evidence>
<name>A0AAV7QAE8_PLEWA</name>
<keyword evidence="3" id="KW-1185">Reference proteome</keyword>
<dbReference type="EMBL" id="JANPWB010000010">
    <property type="protein sequence ID" value="KAJ1137288.1"/>
    <property type="molecule type" value="Genomic_DNA"/>
</dbReference>
<accession>A0AAV7QAE8</accession>
<dbReference type="AlphaFoldDB" id="A0AAV7QAE8"/>
<sequence length="280" mass="29175">MCWGFNFLTSRWGGTGPRRLRPPGSRFCPRFAAGSGRARPHSTQAPPAPILKRPGALPGTSQLCSPEGRLLQISFGHRHPWCSYRWSWGSPESYSFFSGSKIPNSCSSVLGRALDVPRPLGGSPAPTPDVLGVRIPHFTLGGTGPLRLHPPGSQFCPRFAAGSGRACPHSSQAPPGGLLLQVSFGAVGESKPPSSTGVRPSLQAAGFTLVPPPPGSPWAPVPLASVLQSPSPAAGAGHKHRSPPIRPSLSSGHGQSLVLNPLLPTGPTPPCRLRLSPMPA</sequence>